<dbReference type="Gene3D" id="3.40.50.300">
    <property type="entry name" value="P-loop containing nucleotide triphosphate hydrolases"/>
    <property type="match status" value="2"/>
</dbReference>
<dbReference type="Proteomes" id="UP001265746">
    <property type="component" value="Unassembled WGS sequence"/>
</dbReference>
<dbReference type="GO" id="GO:0016787">
    <property type="term" value="F:hydrolase activity"/>
    <property type="evidence" value="ECO:0007669"/>
    <property type="project" value="UniProtKB-KW"/>
</dbReference>
<evidence type="ECO:0000313" key="8">
    <source>
        <dbReference type="EMBL" id="KAK2604781.1"/>
    </source>
</evidence>
<dbReference type="AlphaFoldDB" id="A0AAD9SEV3"/>
<sequence length="347" mass="39484">MVQIYWRASALFSTTYVAVQPLVKKYTKTANEYFIDEAGCATIAETLQVWRMDRRLVLVGDPLQLVPATISAGHRYAKRTGFPPSPSHPVNPLARQHMLSLLKKLMLDGFPVFVLKVQRRMAQGLFDLSKDIFYDRWNLSYGQTCEVENHDLGQRCEDWADRVQYTEVSKSRSNPLMLDAMIRILNRLIQGANLSRGDIAIVTPYQAQQKEILDKMGAAVSVVDIDDKVLLTTADRVQGNERPVVVLLAVNTSQSGAGFLWDSNRMNVISTRASDYFVVVGDKQMAAREASERTMQSSGGYIDTRDLEAWIRYFERNRRVVEQSEVEWLIEDSARFEPTRFRGSQDS</sequence>
<dbReference type="Pfam" id="PF13086">
    <property type="entry name" value="AAA_11"/>
    <property type="match status" value="1"/>
</dbReference>
<dbReference type="CDD" id="cd18808">
    <property type="entry name" value="SF1_C_Upf1"/>
    <property type="match status" value="1"/>
</dbReference>
<dbReference type="PANTHER" id="PTHR43788">
    <property type="entry name" value="DNA2/NAM7 HELICASE FAMILY MEMBER"/>
    <property type="match status" value="1"/>
</dbReference>
<proteinExistence type="inferred from homology"/>
<feature type="domain" description="DNA2/NAM7 helicase helicase" evidence="6">
    <location>
        <begin position="7"/>
        <end position="71"/>
    </location>
</feature>
<evidence type="ECO:0000259" key="6">
    <source>
        <dbReference type="Pfam" id="PF13086"/>
    </source>
</evidence>
<name>A0AAD9SEV3_PHOAM</name>
<dbReference type="InterPro" id="IPR047187">
    <property type="entry name" value="SF1_C_Upf1"/>
</dbReference>
<keyword evidence="9" id="KW-1185">Reference proteome</keyword>
<comment type="caution">
    <text evidence="8">The sequence shown here is derived from an EMBL/GenBank/DDBJ whole genome shotgun (WGS) entry which is preliminary data.</text>
</comment>
<dbReference type="InterPro" id="IPR041677">
    <property type="entry name" value="DNA2/NAM7_AAA_11"/>
</dbReference>
<evidence type="ECO:0000256" key="2">
    <source>
        <dbReference type="ARBA" id="ARBA00022741"/>
    </source>
</evidence>
<dbReference type="Pfam" id="PF13087">
    <property type="entry name" value="AAA_12"/>
    <property type="match status" value="1"/>
</dbReference>
<keyword evidence="3" id="KW-0378">Hydrolase</keyword>
<dbReference type="InterPro" id="IPR027417">
    <property type="entry name" value="P-loop_NTPase"/>
</dbReference>
<keyword evidence="5" id="KW-0067">ATP-binding</keyword>
<protein>
    <recommendedName>
        <fullName evidence="10">DNA2/NAM7 helicase-like C-terminal domain-containing protein</fullName>
    </recommendedName>
</protein>
<dbReference type="SUPFAM" id="SSF52540">
    <property type="entry name" value="P-loop containing nucleoside triphosphate hydrolases"/>
    <property type="match status" value="1"/>
</dbReference>
<reference evidence="8" key="1">
    <citation type="submission" date="2023-06" db="EMBL/GenBank/DDBJ databases">
        <authorList>
            <person name="Noh H."/>
        </authorList>
    </citation>
    <scope>NUCLEOTIDE SEQUENCE</scope>
    <source>
        <strain evidence="8">DUCC20226</strain>
    </source>
</reference>
<feature type="domain" description="DNA2/NAM7 helicase-like C-terminal" evidence="7">
    <location>
        <begin position="100"/>
        <end position="283"/>
    </location>
</feature>
<gene>
    <name evidence="8" type="ORF">N8I77_007681</name>
</gene>
<evidence type="ECO:0000259" key="7">
    <source>
        <dbReference type="Pfam" id="PF13087"/>
    </source>
</evidence>
<accession>A0AAD9SEV3</accession>
<evidence type="ECO:0000256" key="5">
    <source>
        <dbReference type="ARBA" id="ARBA00022840"/>
    </source>
</evidence>
<dbReference type="GO" id="GO:0043139">
    <property type="term" value="F:5'-3' DNA helicase activity"/>
    <property type="evidence" value="ECO:0007669"/>
    <property type="project" value="TreeGrafter"/>
</dbReference>
<organism evidence="8 9">
    <name type="scientific">Phomopsis amygdali</name>
    <name type="common">Fusicoccum amygdali</name>
    <dbReference type="NCBI Taxonomy" id="1214568"/>
    <lineage>
        <taxon>Eukaryota</taxon>
        <taxon>Fungi</taxon>
        <taxon>Dikarya</taxon>
        <taxon>Ascomycota</taxon>
        <taxon>Pezizomycotina</taxon>
        <taxon>Sordariomycetes</taxon>
        <taxon>Sordariomycetidae</taxon>
        <taxon>Diaporthales</taxon>
        <taxon>Diaporthaceae</taxon>
        <taxon>Diaporthe</taxon>
    </lineage>
</organism>
<evidence type="ECO:0008006" key="10">
    <source>
        <dbReference type="Google" id="ProtNLM"/>
    </source>
</evidence>
<dbReference type="PANTHER" id="PTHR43788:SF8">
    <property type="entry name" value="DNA-BINDING PROTEIN SMUBP-2"/>
    <property type="match status" value="1"/>
</dbReference>
<evidence type="ECO:0000256" key="1">
    <source>
        <dbReference type="ARBA" id="ARBA00007913"/>
    </source>
</evidence>
<dbReference type="EMBL" id="JAUJFL010000004">
    <property type="protein sequence ID" value="KAK2604781.1"/>
    <property type="molecule type" value="Genomic_DNA"/>
</dbReference>
<dbReference type="GO" id="GO:0005524">
    <property type="term" value="F:ATP binding"/>
    <property type="evidence" value="ECO:0007669"/>
    <property type="project" value="UniProtKB-KW"/>
</dbReference>
<dbReference type="InterPro" id="IPR041679">
    <property type="entry name" value="DNA2/NAM7-like_C"/>
</dbReference>
<keyword evidence="2" id="KW-0547">Nucleotide-binding</keyword>
<evidence type="ECO:0000313" key="9">
    <source>
        <dbReference type="Proteomes" id="UP001265746"/>
    </source>
</evidence>
<evidence type="ECO:0000256" key="4">
    <source>
        <dbReference type="ARBA" id="ARBA00022806"/>
    </source>
</evidence>
<evidence type="ECO:0000256" key="3">
    <source>
        <dbReference type="ARBA" id="ARBA00022801"/>
    </source>
</evidence>
<dbReference type="InterPro" id="IPR050534">
    <property type="entry name" value="Coronavir_polyprotein_1ab"/>
</dbReference>
<keyword evidence="4" id="KW-0347">Helicase</keyword>
<comment type="similarity">
    <text evidence="1">Belongs to the DNA2/NAM7 helicase family.</text>
</comment>